<evidence type="ECO:0000313" key="1">
    <source>
        <dbReference type="EMBL" id="REL30852.1"/>
    </source>
</evidence>
<name>A0A3E0U4F5_9GAMM</name>
<comment type="caution">
    <text evidence="1">The sequence shown here is derived from an EMBL/GenBank/DDBJ whole genome shotgun (WGS) entry which is preliminary data.</text>
</comment>
<dbReference type="AlphaFoldDB" id="A0A3E0U4F5"/>
<keyword evidence="2" id="KW-1185">Reference proteome</keyword>
<dbReference type="RefSeq" id="WP_116015312.1">
    <property type="nucleotide sequence ID" value="NZ_QUOT01000001.1"/>
</dbReference>
<organism evidence="1 2">
    <name type="scientific">Thalassotalea euphylliae</name>
    <dbReference type="NCBI Taxonomy" id="1655234"/>
    <lineage>
        <taxon>Bacteria</taxon>
        <taxon>Pseudomonadati</taxon>
        <taxon>Pseudomonadota</taxon>
        <taxon>Gammaproteobacteria</taxon>
        <taxon>Alteromonadales</taxon>
        <taxon>Colwelliaceae</taxon>
        <taxon>Thalassotalea</taxon>
    </lineage>
</organism>
<proteinExistence type="predicted"/>
<gene>
    <name evidence="1" type="ORF">DXX94_09035</name>
</gene>
<protein>
    <submittedName>
        <fullName evidence="1">Uncharacterized protein</fullName>
    </submittedName>
</protein>
<evidence type="ECO:0000313" key="2">
    <source>
        <dbReference type="Proteomes" id="UP000256899"/>
    </source>
</evidence>
<dbReference type="Proteomes" id="UP000256899">
    <property type="component" value="Unassembled WGS sequence"/>
</dbReference>
<reference evidence="2" key="1">
    <citation type="submission" date="2018-08" db="EMBL/GenBank/DDBJ databases">
        <title>Thalassotalea euphylliae genome.</title>
        <authorList>
            <person name="Summers S."/>
            <person name="Rice S.A."/>
            <person name="Freckelton M.L."/>
            <person name="Nedved B.T."/>
            <person name="Hadfield M.G."/>
        </authorList>
    </citation>
    <scope>NUCLEOTIDE SEQUENCE [LARGE SCALE GENOMIC DNA]</scope>
    <source>
        <strain evidence="2">H3</strain>
    </source>
</reference>
<dbReference type="EMBL" id="QUOT01000001">
    <property type="protein sequence ID" value="REL30852.1"/>
    <property type="molecule type" value="Genomic_DNA"/>
</dbReference>
<sequence>MSTVDITEIYPILQDKHMYAQSGLSLVTIYDDNWFVRNDYDILSRGQRDYLQTFFHQQGFIQKTGKIMVNGEIEVHFPDPKRVLALSSYFPEMLTPDANYLIAVTPTTFAEALFHQQIANQTDSLDSIKSLIDKCPYNIELLRDISYRTAIEDITKASFDELKRYQQQVIIKKFKRKKAL</sequence>
<accession>A0A3E0U4F5</accession>